<proteinExistence type="predicted"/>
<evidence type="ECO:0000313" key="2">
    <source>
        <dbReference type="EMBL" id="KFZ30788.1"/>
    </source>
</evidence>
<feature type="domain" description="HNH" evidence="1">
    <location>
        <begin position="57"/>
        <end position="103"/>
    </location>
</feature>
<comment type="caution">
    <text evidence="2">The sequence shown here is derived from an EMBL/GenBank/DDBJ whole genome shotgun (WGS) entry which is preliminary data.</text>
</comment>
<dbReference type="InterPro" id="IPR044925">
    <property type="entry name" value="His-Me_finger_sf"/>
</dbReference>
<dbReference type="SUPFAM" id="SSF54060">
    <property type="entry name" value="His-Me finger endonucleases"/>
    <property type="match status" value="1"/>
</dbReference>
<dbReference type="InterPro" id="IPR002711">
    <property type="entry name" value="HNH"/>
</dbReference>
<evidence type="ECO:0000313" key="3">
    <source>
        <dbReference type="Proteomes" id="UP000054363"/>
    </source>
</evidence>
<dbReference type="Pfam" id="PF01844">
    <property type="entry name" value="HNH"/>
    <property type="match status" value="1"/>
</dbReference>
<dbReference type="STRING" id="435908.IDSA_06765"/>
<dbReference type="InterPro" id="IPR003615">
    <property type="entry name" value="HNH_nuc"/>
</dbReference>
<name>A0A094L7Q1_9GAMM</name>
<dbReference type="GO" id="GO:0004519">
    <property type="term" value="F:endonuclease activity"/>
    <property type="evidence" value="ECO:0007669"/>
    <property type="project" value="InterPro"/>
</dbReference>
<dbReference type="RefSeq" id="WP_034775295.1">
    <property type="nucleotide sequence ID" value="NZ_JPER01000003.1"/>
</dbReference>
<dbReference type="eggNOG" id="COG1403">
    <property type="taxonomic scope" value="Bacteria"/>
</dbReference>
<dbReference type="GO" id="GO:0003676">
    <property type="term" value="F:nucleic acid binding"/>
    <property type="evidence" value="ECO:0007669"/>
    <property type="project" value="InterPro"/>
</dbReference>
<dbReference type="EMBL" id="JPER01000003">
    <property type="protein sequence ID" value="KFZ30788.1"/>
    <property type="molecule type" value="Genomic_DNA"/>
</dbReference>
<sequence>MDYLSLFRMPTPMKITGRSSTITNSFINSIIPVIVPTNNQVKEALDILGMDHDKFQCAYCGDRASEWDHLRPLVQNKKPTGYISEIHNLVPACGKCNQSKGNKPWHMWIMSSAKLSPKSRGVTDLHERIQNLQKYEAWLEPTKIDFESVVGKEIWDEHWANWELVQSTMRRAQVLAADINKAIAIEYKKL</sequence>
<accession>A0A094L7Q1</accession>
<gene>
    <name evidence="2" type="ORF">IDSA_06765</name>
</gene>
<dbReference type="CDD" id="cd00085">
    <property type="entry name" value="HNHc"/>
    <property type="match status" value="1"/>
</dbReference>
<keyword evidence="3" id="KW-1185">Reference proteome</keyword>
<dbReference type="AlphaFoldDB" id="A0A094L7Q1"/>
<protein>
    <recommendedName>
        <fullName evidence="1">HNH domain-containing protein</fullName>
    </recommendedName>
</protein>
<reference evidence="2 3" key="1">
    <citation type="submission" date="2014-06" db="EMBL/GenBank/DDBJ databases">
        <title>The draft genome sequence of Idiomarina salinarum ISL-52.</title>
        <authorList>
            <person name="Du J."/>
            <person name="Shao Z."/>
        </authorList>
    </citation>
    <scope>NUCLEOTIDE SEQUENCE [LARGE SCALE GENOMIC DNA]</scope>
    <source>
        <strain evidence="2 3">ISL-52</strain>
    </source>
</reference>
<dbReference type="GO" id="GO:0008270">
    <property type="term" value="F:zinc ion binding"/>
    <property type="evidence" value="ECO:0007669"/>
    <property type="project" value="InterPro"/>
</dbReference>
<organism evidence="2 3">
    <name type="scientific">Pseudidiomarina salinarum</name>
    <dbReference type="NCBI Taxonomy" id="435908"/>
    <lineage>
        <taxon>Bacteria</taxon>
        <taxon>Pseudomonadati</taxon>
        <taxon>Pseudomonadota</taxon>
        <taxon>Gammaproteobacteria</taxon>
        <taxon>Alteromonadales</taxon>
        <taxon>Idiomarinaceae</taxon>
        <taxon>Pseudidiomarina</taxon>
    </lineage>
</organism>
<dbReference type="Gene3D" id="1.10.30.50">
    <property type="match status" value="1"/>
</dbReference>
<evidence type="ECO:0000259" key="1">
    <source>
        <dbReference type="Pfam" id="PF01844"/>
    </source>
</evidence>
<dbReference type="Proteomes" id="UP000054363">
    <property type="component" value="Unassembled WGS sequence"/>
</dbReference>